<evidence type="ECO:0000256" key="4">
    <source>
        <dbReference type="ARBA" id="ARBA00022574"/>
    </source>
</evidence>
<dbReference type="InterPro" id="IPR001680">
    <property type="entry name" value="WD40_rpt"/>
</dbReference>
<protein>
    <submittedName>
        <fullName evidence="8">Uncharacterized protein</fullName>
    </submittedName>
</protein>
<dbReference type="RefSeq" id="XP_005850644.1">
    <property type="nucleotide sequence ID" value="XM_005850582.1"/>
</dbReference>
<dbReference type="Pfam" id="PF00400">
    <property type="entry name" value="WD40"/>
    <property type="match status" value="3"/>
</dbReference>
<dbReference type="Gene3D" id="2.130.10.10">
    <property type="entry name" value="YVTN repeat-like/Quinoprotein amine dehydrogenase"/>
    <property type="match status" value="2"/>
</dbReference>
<keyword evidence="3" id="KW-0804">Transcription</keyword>
<dbReference type="SMART" id="SM00320">
    <property type="entry name" value="WD40"/>
    <property type="match status" value="5"/>
</dbReference>
<keyword evidence="4 7" id="KW-0853">WD repeat</keyword>
<dbReference type="InParanoid" id="E1Z5V8"/>
<dbReference type="FunCoup" id="E1Z5V8">
    <property type="interactions" value="1994"/>
</dbReference>
<accession>E1Z5V8</accession>
<dbReference type="KEGG" id="cvr:CHLNCDRAFT_10628"/>
<feature type="repeat" description="WD" evidence="7">
    <location>
        <begin position="88"/>
        <end position="122"/>
    </location>
</feature>
<dbReference type="GeneID" id="17358045"/>
<dbReference type="Proteomes" id="UP000008141">
    <property type="component" value="Unassembled WGS sequence"/>
</dbReference>
<dbReference type="eggNOG" id="KOG1446">
    <property type="taxonomic scope" value="Eukaryota"/>
</dbReference>
<feature type="non-terminal residue" evidence="8">
    <location>
        <position position="1"/>
    </location>
</feature>
<evidence type="ECO:0000313" key="9">
    <source>
        <dbReference type="Proteomes" id="UP000008141"/>
    </source>
</evidence>
<feature type="repeat" description="WD" evidence="7">
    <location>
        <begin position="1"/>
        <end position="42"/>
    </location>
</feature>
<dbReference type="STRING" id="554065.E1Z5V8"/>
<dbReference type="GO" id="GO:0003682">
    <property type="term" value="F:chromatin binding"/>
    <property type="evidence" value="ECO:0007669"/>
    <property type="project" value="TreeGrafter"/>
</dbReference>
<feature type="non-terminal residue" evidence="8">
    <location>
        <position position="302"/>
    </location>
</feature>
<evidence type="ECO:0000256" key="1">
    <source>
        <dbReference type="ARBA" id="ARBA00004123"/>
    </source>
</evidence>
<evidence type="ECO:0000256" key="6">
    <source>
        <dbReference type="ARBA" id="ARBA00023242"/>
    </source>
</evidence>
<dbReference type="PANTHER" id="PTHR19861:SF0">
    <property type="entry name" value="WD REPEAT-CONTAINING PROTEIN 82"/>
    <property type="match status" value="1"/>
</dbReference>
<proteinExistence type="inferred from homology"/>
<evidence type="ECO:0000256" key="3">
    <source>
        <dbReference type="ARBA" id="ARBA00022472"/>
    </source>
</evidence>
<gene>
    <name evidence="8" type="ORF">CHLNCDRAFT_10628</name>
</gene>
<sequence>LQDGTARINSLSFHRTADFLVSASDDDYVRVYNTQTGTQERVLLSKKYGCANITYTHDPFCVVASSTKGNDYALRYHDLHSNRYIRYFRGHAGRITTLSMSPKSDVFLSAAQDKTVRLWDLRVNGCQALLEAPGLPTTTFDEQGLVFAVGAERGVVKLYDARNWAAGPFTSFPVNDEIHSGALFTCLKFSLDGSLLLAVAEGRLYLLEAFDGRLMQKVGGHPACTQLLQDGGQALEACLTPDAKYVMSGSPDNSIRAWSVASGAEVARWTGHAGLPTCLKFSPRKMLFASACCALGLWIPDV</sequence>
<dbReference type="OrthoDB" id="27537at2759"/>
<keyword evidence="3" id="KW-0806">Transcription termination</keyword>
<evidence type="ECO:0000313" key="8">
    <source>
        <dbReference type="EMBL" id="EFN58542.1"/>
    </source>
</evidence>
<dbReference type="PRINTS" id="PR00320">
    <property type="entry name" value="GPROTEINBRPT"/>
</dbReference>
<dbReference type="GO" id="GO:0006353">
    <property type="term" value="P:DNA-templated transcription termination"/>
    <property type="evidence" value="ECO:0007669"/>
    <property type="project" value="UniProtKB-KW"/>
</dbReference>
<dbReference type="PANTHER" id="PTHR19861">
    <property type="entry name" value="WD40 REPEAT PROTEIN SWD2"/>
    <property type="match status" value="1"/>
</dbReference>
<keyword evidence="9" id="KW-1185">Reference proteome</keyword>
<comment type="similarity">
    <text evidence="2">Belongs to the WD repeat SWD2 family.</text>
</comment>
<dbReference type="OMA" id="HNEGYIR"/>
<evidence type="ECO:0000256" key="5">
    <source>
        <dbReference type="ARBA" id="ARBA00022737"/>
    </source>
</evidence>
<dbReference type="InterPro" id="IPR020472">
    <property type="entry name" value="WD40_PAC1"/>
</dbReference>
<keyword evidence="5" id="KW-0677">Repeat</keyword>
<dbReference type="PROSITE" id="PS50294">
    <property type="entry name" value="WD_REPEATS_REGION"/>
    <property type="match status" value="1"/>
</dbReference>
<keyword evidence="3" id="KW-0805">Transcription regulation</keyword>
<dbReference type="InterPro" id="IPR015943">
    <property type="entry name" value="WD40/YVTN_repeat-like_dom_sf"/>
</dbReference>
<dbReference type="GO" id="GO:0048188">
    <property type="term" value="C:Set1C/COMPASS complex"/>
    <property type="evidence" value="ECO:0007669"/>
    <property type="project" value="TreeGrafter"/>
</dbReference>
<evidence type="ECO:0000256" key="2">
    <source>
        <dbReference type="ARBA" id="ARBA00005616"/>
    </source>
</evidence>
<name>E1Z5V8_CHLVA</name>
<organism evidence="9">
    <name type="scientific">Chlorella variabilis</name>
    <name type="common">Green alga</name>
    <dbReference type="NCBI Taxonomy" id="554065"/>
    <lineage>
        <taxon>Eukaryota</taxon>
        <taxon>Viridiplantae</taxon>
        <taxon>Chlorophyta</taxon>
        <taxon>core chlorophytes</taxon>
        <taxon>Trebouxiophyceae</taxon>
        <taxon>Chlorellales</taxon>
        <taxon>Chlorellaceae</taxon>
        <taxon>Chlorella clade</taxon>
        <taxon>Chlorella</taxon>
    </lineage>
</organism>
<evidence type="ECO:0000256" key="7">
    <source>
        <dbReference type="PROSITE-ProRule" id="PRU00221"/>
    </source>
</evidence>
<dbReference type="EMBL" id="GL433837">
    <property type="protein sequence ID" value="EFN58542.1"/>
    <property type="molecule type" value="Genomic_DNA"/>
</dbReference>
<dbReference type="PROSITE" id="PS50082">
    <property type="entry name" value="WD_REPEATS_2"/>
    <property type="match status" value="3"/>
</dbReference>
<comment type="subcellular location">
    <subcellularLocation>
        <location evidence="1">Nucleus</location>
    </subcellularLocation>
</comment>
<dbReference type="InterPro" id="IPR037867">
    <property type="entry name" value="Swd2/WDR82"/>
</dbReference>
<dbReference type="AlphaFoldDB" id="E1Z5V8"/>
<feature type="repeat" description="WD" evidence="7">
    <location>
        <begin position="239"/>
        <end position="268"/>
    </location>
</feature>
<dbReference type="SUPFAM" id="SSF50978">
    <property type="entry name" value="WD40 repeat-like"/>
    <property type="match status" value="1"/>
</dbReference>
<dbReference type="InterPro" id="IPR036322">
    <property type="entry name" value="WD40_repeat_dom_sf"/>
</dbReference>
<reference evidence="8 9" key="1">
    <citation type="journal article" date="2010" name="Plant Cell">
        <title>The Chlorella variabilis NC64A genome reveals adaptation to photosymbiosis, coevolution with viruses, and cryptic sex.</title>
        <authorList>
            <person name="Blanc G."/>
            <person name="Duncan G."/>
            <person name="Agarkova I."/>
            <person name="Borodovsky M."/>
            <person name="Gurnon J."/>
            <person name="Kuo A."/>
            <person name="Lindquist E."/>
            <person name="Lucas S."/>
            <person name="Pangilinan J."/>
            <person name="Polle J."/>
            <person name="Salamov A."/>
            <person name="Terry A."/>
            <person name="Yamada T."/>
            <person name="Dunigan D.D."/>
            <person name="Grigoriev I.V."/>
            <person name="Claverie J.M."/>
            <person name="Van Etten J.L."/>
        </authorList>
    </citation>
    <scope>NUCLEOTIDE SEQUENCE [LARGE SCALE GENOMIC DNA]</scope>
    <source>
        <strain evidence="8 9">NC64A</strain>
    </source>
</reference>
<keyword evidence="6" id="KW-0539">Nucleus</keyword>